<dbReference type="Proteomes" id="UP000567179">
    <property type="component" value="Unassembled WGS sequence"/>
</dbReference>
<evidence type="ECO:0000256" key="1">
    <source>
        <dbReference type="SAM" id="MobiDB-lite"/>
    </source>
</evidence>
<comment type="caution">
    <text evidence="3">The sequence shown here is derived from an EMBL/GenBank/DDBJ whole genome shotgun (WGS) entry which is preliminary data.</text>
</comment>
<feature type="signal peptide" evidence="2">
    <location>
        <begin position="1"/>
        <end position="15"/>
    </location>
</feature>
<feature type="chain" id="PRO_5034898202" evidence="2">
    <location>
        <begin position="16"/>
        <end position="381"/>
    </location>
</feature>
<organism evidence="3 4">
    <name type="scientific">Psilocybe cf. subviscida</name>
    <dbReference type="NCBI Taxonomy" id="2480587"/>
    <lineage>
        <taxon>Eukaryota</taxon>
        <taxon>Fungi</taxon>
        <taxon>Dikarya</taxon>
        <taxon>Basidiomycota</taxon>
        <taxon>Agaricomycotina</taxon>
        <taxon>Agaricomycetes</taxon>
        <taxon>Agaricomycetidae</taxon>
        <taxon>Agaricales</taxon>
        <taxon>Agaricineae</taxon>
        <taxon>Strophariaceae</taxon>
        <taxon>Psilocybe</taxon>
    </lineage>
</organism>
<evidence type="ECO:0000313" key="3">
    <source>
        <dbReference type="EMBL" id="KAF5328208.1"/>
    </source>
</evidence>
<gene>
    <name evidence="3" type="ORF">D9619_013395</name>
</gene>
<keyword evidence="4" id="KW-1185">Reference proteome</keyword>
<dbReference type="OrthoDB" id="3064055at2759"/>
<dbReference type="EMBL" id="JAACJJ010000005">
    <property type="protein sequence ID" value="KAF5328208.1"/>
    <property type="molecule type" value="Genomic_DNA"/>
</dbReference>
<keyword evidence="2" id="KW-0732">Signal</keyword>
<dbReference type="AlphaFoldDB" id="A0A8H5BTD4"/>
<reference evidence="3 4" key="1">
    <citation type="journal article" date="2020" name="ISME J.">
        <title>Uncovering the hidden diversity of litter-decomposition mechanisms in mushroom-forming fungi.</title>
        <authorList>
            <person name="Floudas D."/>
            <person name="Bentzer J."/>
            <person name="Ahren D."/>
            <person name="Johansson T."/>
            <person name="Persson P."/>
            <person name="Tunlid A."/>
        </authorList>
    </citation>
    <scope>NUCLEOTIDE SEQUENCE [LARGE SCALE GENOMIC DNA]</scope>
    <source>
        <strain evidence="3 4">CBS 101986</strain>
    </source>
</reference>
<feature type="compositionally biased region" description="Low complexity" evidence="1">
    <location>
        <begin position="202"/>
        <end position="216"/>
    </location>
</feature>
<sequence>MPLFYLASLSGHVSCASCVVDSEKEGWIECAMCQEAFYNTFHALGDSEPRAPQILVEPADNANLQAQITALKRGLEDEKRSRKDFESDLLRQLLKISIKEENDQREVETLRTEVNIMKNAISTYIQELDEARNKFAGIERKCATLENEMKADKARGDEEISRLQEASKQERRRSDTRNSDGVPARYTSREVKTEEGSQAIDPPRTAPRGARAPAPAIKTEESQATPRLVVRGIAVESRQAVVADGRRGRVFKPVAPVKGTNFDTDTTTTDTDTDAEAVIDAKPPSERPVLTLPARKTPRVNLPASVLQDKATSVPTPPAPKKRELKRGADIKWKGYGCPQNTAVPECTDQSGVHNFSGAGTNQYMRKYTCRGCGFSCSERW</sequence>
<feature type="compositionally biased region" description="Basic and acidic residues" evidence="1">
    <location>
        <begin position="149"/>
        <end position="178"/>
    </location>
</feature>
<evidence type="ECO:0000313" key="4">
    <source>
        <dbReference type="Proteomes" id="UP000567179"/>
    </source>
</evidence>
<feature type="region of interest" description="Disordered" evidence="1">
    <location>
        <begin position="149"/>
        <end position="223"/>
    </location>
</feature>
<protein>
    <submittedName>
        <fullName evidence="3">Uncharacterized protein</fullName>
    </submittedName>
</protein>
<accession>A0A8H5BTD4</accession>
<proteinExistence type="predicted"/>
<evidence type="ECO:0000256" key="2">
    <source>
        <dbReference type="SAM" id="SignalP"/>
    </source>
</evidence>
<name>A0A8H5BTD4_9AGAR</name>